<keyword evidence="11" id="KW-1185">Reference proteome</keyword>
<dbReference type="PANTHER" id="PTHR48090">
    <property type="entry name" value="UNDECAPRENYL-PHOSPHATE 4-DEOXY-4-FORMAMIDO-L-ARABINOSE TRANSFERASE-RELATED"/>
    <property type="match status" value="1"/>
</dbReference>
<evidence type="ECO:0000256" key="7">
    <source>
        <dbReference type="SAM" id="Phobius"/>
    </source>
</evidence>
<comment type="similarity">
    <text evidence="2">Belongs to the glycosyltransferase 2 family.</text>
</comment>
<feature type="transmembrane region" description="Helical" evidence="7">
    <location>
        <begin position="248"/>
        <end position="267"/>
    </location>
</feature>
<name>A0AA41QEY5_9MICO</name>
<dbReference type="SUPFAM" id="SSF53448">
    <property type="entry name" value="Nucleotide-diphospho-sugar transferases"/>
    <property type="match status" value="1"/>
</dbReference>
<gene>
    <name evidence="10" type="ORF">L1785_07880</name>
</gene>
<dbReference type="InterPro" id="IPR001173">
    <property type="entry name" value="Glyco_trans_2-like"/>
</dbReference>
<feature type="transmembrane region" description="Helical" evidence="7">
    <location>
        <begin position="312"/>
        <end position="332"/>
    </location>
</feature>
<keyword evidence="4 7" id="KW-1133">Transmembrane helix</keyword>
<dbReference type="InterPro" id="IPR029044">
    <property type="entry name" value="Nucleotide-diphossugar_trans"/>
</dbReference>
<dbReference type="Pfam" id="PF00535">
    <property type="entry name" value="Glycos_transf_2"/>
    <property type="match status" value="1"/>
</dbReference>
<accession>A0AA41QEY5</accession>
<dbReference type="PANTHER" id="PTHR48090:SF6">
    <property type="entry name" value="SLR5056 PROTEIN"/>
    <property type="match status" value="1"/>
</dbReference>
<dbReference type="EMBL" id="JAKGSG010000025">
    <property type="protein sequence ID" value="MCF4120897.1"/>
    <property type="molecule type" value="Genomic_DNA"/>
</dbReference>
<feature type="region of interest" description="Disordered" evidence="6">
    <location>
        <begin position="343"/>
        <end position="366"/>
    </location>
</feature>
<evidence type="ECO:0000259" key="8">
    <source>
        <dbReference type="Pfam" id="PF00535"/>
    </source>
</evidence>
<feature type="domain" description="Glycosyltransferase 2-like" evidence="8">
    <location>
        <begin position="5"/>
        <end position="130"/>
    </location>
</feature>
<feature type="transmembrane region" description="Helical" evidence="7">
    <location>
        <begin position="217"/>
        <end position="242"/>
    </location>
</feature>
<evidence type="ECO:0000256" key="4">
    <source>
        <dbReference type="ARBA" id="ARBA00022989"/>
    </source>
</evidence>
<feature type="transmembrane region" description="Helical" evidence="7">
    <location>
        <begin position="288"/>
        <end position="306"/>
    </location>
</feature>
<evidence type="ECO:0000259" key="9">
    <source>
        <dbReference type="Pfam" id="PF04138"/>
    </source>
</evidence>
<evidence type="ECO:0000256" key="1">
    <source>
        <dbReference type="ARBA" id="ARBA00004141"/>
    </source>
</evidence>
<evidence type="ECO:0000256" key="5">
    <source>
        <dbReference type="ARBA" id="ARBA00023136"/>
    </source>
</evidence>
<dbReference type="AlphaFoldDB" id="A0AA41QEY5"/>
<comment type="subcellular location">
    <subcellularLocation>
        <location evidence="1">Membrane</location>
        <topology evidence="1">Multi-pass membrane protein</topology>
    </subcellularLocation>
</comment>
<evidence type="ECO:0000313" key="10">
    <source>
        <dbReference type="EMBL" id="MCF4120897.1"/>
    </source>
</evidence>
<dbReference type="GO" id="GO:0016020">
    <property type="term" value="C:membrane"/>
    <property type="evidence" value="ECO:0007669"/>
    <property type="project" value="UniProtKB-SubCell"/>
</dbReference>
<dbReference type="RefSeq" id="WP_236088667.1">
    <property type="nucleotide sequence ID" value="NZ_JAKGSG010000025.1"/>
</dbReference>
<reference evidence="10" key="1">
    <citation type="submission" date="2022-01" db="EMBL/GenBank/DDBJ databases">
        <title>Antribacter sp. nov., isolated from Guizhou of China.</title>
        <authorList>
            <person name="Chengliang C."/>
            <person name="Ya Z."/>
        </authorList>
    </citation>
    <scope>NUCLEOTIDE SEQUENCE</scope>
    <source>
        <strain evidence="10">KLBMP 9083</strain>
    </source>
</reference>
<evidence type="ECO:0000256" key="6">
    <source>
        <dbReference type="SAM" id="MobiDB-lite"/>
    </source>
</evidence>
<sequence length="366" mass="38305">MTMIVVIPAYRPDARLFTLVDQLAERGLDEVLVVDDGSGPAFAPVFAAVEERGARVLRHERNRGKGAALRTAFDDVVRRRPGADVVTADADGQHLPDDVRAVADALRDGPADVVLGVRGFAGDVPLRSRVGNAVSALTFRLATGVRVGDTQTGLRGFRAGTLPRLLAVRGDRFDYEFRVLLEATRWGGPIGQVPISTVYLDRNASSHFRPLHDSASVLGPMLAFAASGLIAFTLDAVLLVALQALTGSLLAGVVGARLVSGSVNFAINRSVVFRAGRTSTVRSSAVQYAALAGLLLAASYGMLDALNGTLGVPLLVAKVVTDATLFLAAYTVQRHVVFAGPSAQTSPGRGSGTAEGAPPRTLATTM</sequence>
<dbReference type="Proteomes" id="UP001165405">
    <property type="component" value="Unassembled WGS sequence"/>
</dbReference>
<dbReference type="InterPro" id="IPR007267">
    <property type="entry name" value="GtrA_DPMS_TM"/>
</dbReference>
<dbReference type="InterPro" id="IPR050256">
    <property type="entry name" value="Glycosyltransferase_2"/>
</dbReference>
<comment type="caution">
    <text evidence="10">The sequence shown here is derived from an EMBL/GenBank/DDBJ whole genome shotgun (WGS) entry which is preliminary data.</text>
</comment>
<keyword evidence="3 7" id="KW-0812">Transmembrane</keyword>
<evidence type="ECO:0000313" key="11">
    <source>
        <dbReference type="Proteomes" id="UP001165405"/>
    </source>
</evidence>
<dbReference type="CDD" id="cd04179">
    <property type="entry name" value="DPM_DPG-synthase_like"/>
    <property type="match status" value="1"/>
</dbReference>
<protein>
    <submittedName>
        <fullName evidence="10">Bifunctional glycosyltransferase family 2/GtrA family protein</fullName>
    </submittedName>
</protein>
<evidence type="ECO:0000256" key="3">
    <source>
        <dbReference type="ARBA" id="ARBA00022692"/>
    </source>
</evidence>
<feature type="domain" description="GtrA/DPMS transmembrane" evidence="9">
    <location>
        <begin position="224"/>
        <end position="338"/>
    </location>
</feature>
<evidence type="ECO:0000256" key="2">
    <source>
        <dbReference type="ARBA" id="ARBA00006739"/>
    </source>
</evidence>
<dbReference type="GO" id="GO:0000271">
    <property type="term" value="P:polysaccharide biosynthetic process"/>
    <property type="evidence" value="ECO:0007669"/>
    <property type="project" value="InterPro"/>
</dbReference>
<dbReference type="Gene3D" id="3.90.550.10">
    <property type="entry name" value="Spore Coat Polysaccharide Biosynthesis Protein SpsA, Chain A"/>
    <property type="match status" value="1"/>
</dbReference>
<dbReference type="Pfam" id="PF04138">
    <property type="entry name" value="GtrA_DPMS_TM"/>
    <property type="match status" value="1"/>
</dbReference>
<keyword evidence="5 7" id="KW-0472">Membrane</keyword>
<proteinExistence type="inferred from homology"/>
<organism evidence="10 11">
    <name type="scientific">Antribacter soli</name>
    <dbReference type="NCBI Taxonomy" id="2910976"/>
    <lineage>
        <taxon>Bacteria</taxon>
        <taxon>Bacillati</taxon>
        <taxon>Actinomycetota</taxon>
        <taxon>Actinomycetes</taxon>
        <taxon>Micrococcales</taxon>
        <taxon>Promicromonosporaceae</taxon>
        <taxon>Antribacter</taxon>
    </lineage>
</organism>